<dbReference type="AlphaFoldDB" id="A0A8S9WRV8"/>
<evidence type="ECO:0000256" key="6">
    <source>
        <dbReference type="ARBA" id="ARBA00022723"/>
    </source>
</evidence>
<keyword evidence="14 17" id="KW-0326">Glycosidase</keyword>
<feature type="domain" description="Glycoside hydrolase family 38 central" evidence="19">
    <location>
        <begin position="507"/>
        <end position="589"/>
    </location>
</feature>
<dbReference type="InterPro" id="IPR013780">
    <property type="entry name" value="Glyco_hydro_b"/>
</dbReference>
<evidence type="ECO:0000256" key="2">
    <source>
        <dbReference type="ARBA" id="ARBA00004922"/>
    </source>
</evidence>
<evidence type="ECO:0000256" key="12">
    <source>
        <dbReference type="ARBA" id="ARBA00023136"/>
    </source>
</evidence>
<name>A0A8S9WRV8_APOLU</name>
<comment type="catalytic activity">
    <reaction evidence="16">
        <text>N(4)-{beta-D-GlcNAc-(1-&gt;2)-alpha-D-Man-(1-&gt;3)-[alpha-D-Man-(1-&gt;3)-[alpha-D-Man-(1-&gt;6)]-alpha-D-Man-(1-&gt;6)]-beta-D-Man-(1-&gt;4)-beta-D-GlcNAc-(1-&gt;4)-beta-D-GlcNAc}-L-asparaginyl-[protein] + 2 H2O = 2 alpha-D-mannopyranose + an N(4)-{beta-D-GlcNAc-(1-&gt;2)-alpha-D-Man-(1-&gt;3)-[alpha-D-Man-(1-&gt;6)]-beta-D-Man-(1-&gt;4)-beta-D-GlcNAc-(1-&gt;4)-beta-D-GlcNAc}-L-asparaginyl-[protein]</text>
        <dbReference type="Rhea" id="RHEA:56052"/>
        <dbReference type="Rhea" id="RHEA-COMP:14368"/>
        <dbReference type="Rhea" id="RHEA-COMP:14369"/>
        <dbReference type="ChEBI" id="CHEBI:15377"/>
        <dbReference type="ChEBI" id="CHEBI:28729"/>
        <dbReference type="ChEBI" id="CHEBI:60615"/>
        <dbReference type="ChEBI" id="CHEBI:60625"/>
        <dbReference type="EC" id="3.2.1.114"/>
    </reaction>
</comment>
<dbReference type="GO" id="GO:0006013">
    <property type="term" value="P:mannose metabolic process"/>
    <property type="evidence" value="ECO:0007669"/>
    <property type="project" value="InterPro"/>
</dbReference>
<dbReference type="Gene3D" id="2.70.98.30">
    <property type="entry name" value="Golgi alpha-mannosidase II, domain 4"/>
    <property type="match status" value="1"/>
</dbReference>
<dbReference type="GO" id="GO:0006491">
    <property type="term" value="P:N-glycan processing"/>
    <property type="evidence" value="ECO:0007669"/>
    <property type="project" value="TreeGrafter"/>
</dbReference>
<dbReference type="FunFam" id="2.70.98.30:FF:000002">
    <property type="entry name" value="Alpha-mannosidase"/>
    <property type="match status" value="1"/>
</dbReference>
<dbReference type="PANTHER" id="PTHR11607:SF3">
    <property type="entry name" value="LYSOSOMAL ALPHA-MANNOSIDASE"/>
    <property type="match status" value="1"/>
</dbReference>
<dbReference type="EMBL" id="WIXP02000015">
    <property type="protein sequence ID" value="KAF6198841.1"/>
    <property type="molecule type" value="Genomic_DNA"/>
</dbReference>
<evidence type="ECO:0000256" key="5">
    <source>
        <dbReference type="ARBA" id="ARBA00022692"/>
    </source>
</evidence>
<comment type="pathway">
    <text evidence="2">Protein modification; protein glycosylation.</text>
</comment>
<keyword evidence="12 18" id="KW-0472">Membrane</keyword>
<keyword evidence="8 17" id="KW-0862">Zinc</keyword>
<dbReference type="GO" id="GO:0046872">
    <property type="term" value="F:metal ion binding"/>
    <property type="evidence" value="ECO:0007669"/>
    <property type="project" value="UniProtKB-KW"/>
</dbReference>
<dbReference type="Proteomes" id="UP000466442">
    <property type="component" value="Unassembled WGS sequence"/>
</dbReference>
<comment type="function">
    <text evidence="15">Catalyzes the first committed step in the biosynthesis of complex N-glycans. It controls conversion of high mannose to complex N-glycans; the final hydrolytic step in the N-glycan maturation pathway.</text>
</comment>
<dbReference type="PANTHER" id="PTHR11607">
    <property type="entry name" value="ALPHA-MANNOSIDASE"/>
    <property type="match status" value="1"/>
</dbReference>
<dbReference type="EC" id="3.2.1.-" evidence="17"/>
<evidence type="ECO:0000256" key="9">
    <source>
        <dbReference type="ARBA" id="ARBA00022968"/>
    </source>
</evidence>
<feature type="transmembrane region" description="Helical" evidence="18">
    <location>
        <begin position="46"/>
        <end position="65"/>
    </location>
</feature>
<dbReference type="InterPro" id="IPR037094">
    <property type="entry name" value="Glyco_hydro_38_cen_sf"/>
</dbReference>
<dbReference type="SMART" id="SM00872">
    <property type="entry name" value="Alpha-mann_mid"/>
    <property type="match status" value="1"/>
</dbReference>
<dbReference type="InterPro" id="IPR028995">
    <property type="entry name" value="Glyco_hydro_57/38_cen_sf"/>
</dbReference>
<dbReference type="FunFam" id="3.20.110.10:FF:000003">
    <property type="entry name" value="Alpha-mannosidase"/>
    <property type="match status" value="1"/>
</dbReference>
<dbReference type="CDD" id="cd10809">
    <property type="entry name" value="GH38N_AMII_GMII_SfManIII_like"/>
    <property type="match status" value="1"/>
</dbReference>
<dbReference type="GO" id="GO:0030246">
    <property type="term" value="F:carbohydrate binding"/>
    <property type="evidence" value="ECO:0007669"/>
    <property type="project" value="InterPro"/>
</dbReference>
<dbReference type="Pfam" id="PF09261">
    <property type="entry name" value="Alpha-mann_mid"/>
    <property type="match status" value="1"/>
</dbReference>
<comment type="subunit">
    <text evidence="4">Homodimer; disulfide-linked.</text>
</comment>
<evidence type="ECO:0000256" key="4">
    <source>
        <dbReference type="ARBA" id="ARBA00011748"/>
    </source>
</evidence>
<dbReference type="InterPro" id="IPR050843">
    <property type="entry name" value="Glycosyl_Hydrlase_38"/>
</dbReference>
<accession>A0A8S9WRV8</accession>
<evidence type="ECO:0000256" key="13">
    <source>
        <dbReference type="ARBA" id="ARBA00023157"/>
    </source>
</evidence>
<sequence>MEEACFAQRQTRVLEATNQPHVNSRVRRNFWGQRRKISTTMRIKRLLFVGTFVLLVVCMGLYLLLDKTLGQDRRKVQTKEEGEPYLRLSDRFRFKKNASKSAASRLSNSPFSSMIEQRDLVLDKCNAPQEVPAVDIQMSDVYDSITFDNPNGGVWKQGWPISYSERAYAPEHKLRVFVVPHSHNDPGWLKTFENYYETRTRNILENMVLKLEENRSMKFIWAEISFFALWWTQASEATKNKVKDILKRGQLEIVTGGWVMPDEANSHYYSIIEQLTQGHQWLLENLNYRPRHSWSIDPFGLSPSLPMILKNSGLETLTVQRSHYSVKKYLAKKKQLEFRWRQLWDGTGYSDLLTHMMPFYSYDVPHTCGPDPKVCCQFDFKRLPTVSGFGFTCPWKKPPIAITDRNVKAKADLLIDQYKKKAQLYSTNVLLVPLGDDFRYDQLSEWDAQYHNYQKIFDFVNDHSSYNVHASFGTLSDYFAALEEAKPAKYFPTLSGDFFTYADRDDHYWSGYYTSRPFYKRMDRVLMSSLRSAEVLLSLAIRREKNVEAWSLLMGNLTEARASHSLFQHHDGVTGTAKDHVVMDYANKMMKAIKICQHIIQQAARVLLLDEVDLTQAGDETFFAVEDDDRLMTHSPHTLLTFPSGIQERHVVFVNTLTFTRKEIVNLRVENHLVQVKDRNGYIVPHQISPVCSLAEQESLCYQLSFEIEIPPMSLVTYVIEPSKGDNKSLANVRLFEALWEYKYTDWPARKVETQPRDFSLENDYLTATFDKSGFLKSVTLKTEDNLFTVPIRIDFMKYSTRKQGEKSGAYLFLPDGHAQPITIENPRVSVIEGRFKSQVIVYFQNVIHVTTVHTVKGREGKGIEIQNLVDISQVQSNFELVMRISTKIENENVFFTDLNGLQLIKRKRLPKIPIQANFYPMPSAAYIEDGAMRMTIISGQPLGVGSLNPGQIEIMQDRRLFQDDNRGLEQGVLDNRPTLAVFKLFLEPREPLCPTHDSPWGSLSGLVHSSIETLASPLGHLLWNGDPRAGPPPAVHYGSPLPLHLSLVVAHPLPHHATGVVLRSAALTKCFSPRFYSTQGSLNLTAALGVKNDENVYESTHTFNQLGSAVASVSSLPICDNSLSSYFLSGV</sequence>
<evidence type="ECO:0000256" key="3">
    <source>
        <dbReference type="ARBA" id="ARBA00009792"/>
    </source>
</evidence>
<evidence type="ECO:0000313" key="20">
    <source>
        <dbReference type="EMBL" id="KAF6198841.1"/>
    </source>
</evidence>
<evidence type="ECO:0000259" key="19">
    <source>
        <dbReference type="SMART" id="SM00872"/>
    </source>
</evidence>
<gene>
    <name evidence="20" type="ORF">GE061_006864</name>
</gene>
<dbReference type="InterPro" id="IPR027291">
    <property type="entry name" value="Glyco_hydro_38_N_sf"/>
</dbReference>
<keyword evidence="6 17" id="KW-0479">Metal-binding</keyword>
<protein>
    <recommendedName>
        <fullName evidence="17">Alpha-mannosidase</fullName>
        <ecNumber evidence="17">3.2.1.-</ecNumber>
    </recommendedName>
</protein>
<evidence type="ECO:0000256" key="10">
    <source>
        <dbReference type="ARBA" id="ARBA00022989"/>
    </source>
</evidence>
<evidence type="ECO:0000256" key="11">
    <source>
        <dbReference type="ARBA" id="ARBA00023034"/>
    </source>
</evidence>
<keyword evidence="10 18" id="KW-1133">Transmembrane helix</keyword>
<dbReference type="InterPro" id="IPR011013">
    <property type="entry name" value="Gal_mutarotase_sf_dom"/>
</dbReference>
<evidence type="ECO:0000256" key="7">
    <source>
        <dbReference type="ARBA" id="ARBA00022801"/>
    </source>
</evidence>
<keyword evidence="13" id="KW-1015">Disulfide bond</keyword>
<dbReference type="OrthoDB" id="10261055at2759"/>
<evidence type="ECO:0000256" key="8">
    <source>
        <dbReference type="ARBA" id="ARBA00022833"/>
    </source>
</evidence>
<dbReference type="Pfam" id="PF01074">
    <property type="entry name" value="Glyco_hydro_38N"/>
    <property type="match status" value="1"/>
</dbReference>
<reference evidence="20" key="1">
    <citation type="journal article" date="2021" name="Mol. Ecol. Resour.">
        <title>Apolygus lucorum genome provides insights into omnivorousness and mesophyll feeding.</title>
        <authorList>
            <person name="Liu Y."/>
            <person name="Liu H."/>
            <person name="Wang H."/>
            <person name="Huang T."/>
            <person name="Liu B."/>
            <person name="Yang B."/>
            <person name="Yin L."/>
            <person name="Li B."/>
            <person name="Zhang Y."/>
            <person name="Zhang S."/>
            <person name="Jiang F."/>
            <person name="Zhang X."/>
            <person name="Ren Y."/>
            <person name="Wang B."/>
            <person name="Wang S."/>
            <person name="Lu Y."/>
            <person name="Wu K."/>
            <person name="Fan W."/>
            <person name="Wang G."/>
        </authorList>
    </citation>
    <scope>NUCLEOTIDE SEQUENCE</scope>
    <source>
        <strain evidence="20">12Hb</strain>
    </source>
</reference>
<organism evidence="20 21">
    <name type="scientific">Apolygus lucorum</name>
    <name type="common">Small green plant bug</name>
    <name type="synonym">Lygocoris lucorum</name>
    <dbReference type="NCBI Taxonomy" id="248454"/>
    <lineage>
        <taxon>Eukaryota</taxon>
        <taxon>Metazoa</taxon>
        <taxon>Ecdysozoa</taxon>
        <taxon>Arthropoda</taxon>
        <taxon>Hexapoda</taxon>
        <taxon>Insecta</taxon>
        <taxon>Pterygota</taxon>
        <taxon>Neoptera</taxon>
        <taxon>Paraneoptera</taxon>
        <taxon>Hemiptera</taxon>
        <taxon>Heteroptera</taxon>
        <taxon>Panheteroptera</taxon>
        <taxon>Cimicomorpha</taxon>
        <taxon>Miridae</taxon>
        <taxon>Mirini</taxon>
        <taxon>Apolygus</taxon>
    </lineage>
</organism>
<keyword evidence="7 17" id="KW-0378">Hydrolase</keyword>
<dbReference type="Gene3D" id="1.20.1270.50">
    <property type="entry name" value="Glycoside hydrolase family 38, central domain"/>
    <property type="match status" value="1"/>
</dbReference>
<dbReference type="SUPFAM" id="SSF88713">
    <property type="entry name" value="Glycoside hydrolase/deacetylase"/>
    <property type="match status" value="1"/>
</dbReference>
<dbReference type="InterPro" id="IPR015341">
    <property type="entry name" value="Glyco_hydro_38_cen"/>
</dbReference>
<evidence type="ECO:0000256" key="18">
    <source>
        <dbReference type="SAM" id="Phobius"/>
    </source>
</evidence>
<dbReference type="Gene3D" id="3.20.110.10">
    <property type="entry name" value="Glycoside hydrolase 38, N terminal domain"/>
    <property type="match status" value="1"/>
</dbReference>
<keyword evidence="9" id="KW-0735">Signal-anchor</keyword>
<dbReference type="Pfam" id="PF07748">
    <property type="entry name" value="Glyco_hydro_38C"/>
    <property type="match status" value="1"/>
</dbReference>
<dbReference type="InterPro" id="IPR000602">
    <property type="entry name" value="Glyco_hydro_38_N"/>
</dbReference>
<keyword evidence="5 18" id="KW-0812">Transmembrane</keyword>
<evidence type="ECO:0000256" key="17">
    <source>
        <dbReference type="RuleBase" id="RU361199"/>
    </source>
</evidence>
<dbReference type="SUPFAM" id="SSF88688">
    <property type="entry name" value="Families 57/38 glycoside transferase middle domain"/>
    <property type="match status" value="1"/>
</dbReference>
<keyword evidence="21" id="KW-1185">Reference proteome</keyword>
<comment type="cofactor">
    <cofactor evidence="17">
        <name>Zn(2+)</name>
        <dbReference type="ChEBI" id="CHEBI:29105"/>
    </cofactor>
    <text evidence="17">Binds 1 zinc ion per subunit.</text>
</comment>
<keyword evidence="11" id="KW-0333">Golgi apparatus</keyword>
<comment type="caution">
    <text evidence="20">The sequence shown here is derived from an EMBL/GenBank/DDBJ whole genome shotgun (WGS) entry which is preliminary data.</text>
</comment>
<evidence type="ECO:0000256" key="15">
    <source>
        <dbReference type="ARBA" id="ARBA00059516"/>
    </source>
</evidence>
<evidence type="ECO:0000256" key="16">
    <source>
        <dbReference type="ARBA" id="ARBA00093232"/>
    </source>
</evidence>
<dbReference type="InterPro" id="IPR011330">
    <property type="entry name" value="Glyco_hydro/deAcase_b/a-brl"/>
</dbReference>
<evidence type="ECO:0000313" key="21">
    <source>
        <dbReference type="Proteomes" id="UP000466442"/>
    </source>
</evidence>
<dbReference type="Gene3D" id="2.60.40.1180">
    <property type="entry name" value="Golgi alpha-mannosidase II"/>
    <property type="match status" value="1"/>
</dbReference>
<evidence type="ECO:0000256" key="14">
    <source>
        <dbReference type="ARBA" id="ARBA00023295"/>
    </source>
</evidence>
<dbReference type="SUPFAM" id="SSF74650">
    <property type="entry name" value="Galactose mutarotase-like"/>
    <property type="match status" value="1"/>
</dbReference>
<dbReference type="GO" id="GO:0000139">
    <property type="term" value="C:Golgi membrane"/>
    <property type="evidence" value="ECO:0007669"/>
    <property type="project" value="UniProtKB-SubCell"/>
</dbReference>
<proteinExistence type="inferred from homology"/>
<comment type="similarity">
    <text evidence="3 17">Belongs to the glycosyl hydrolase 38 family.</text>
</comment>
<dbReference type="FunFam" id="1.20.1270.50:FF:000001">
    <property type="entry name" value="Alpha-mannosidase"/>
    <property type="match status" value="1"/>
</dbReference>
<comment type="subcellular location">
    <subcellularLocation>
        <location evidence="1">Golgi apparatus membrane</location>
        <topology evidence="1">Single-pass type II membrane protein</topology>
    </subcellularLocation>
</comment>
<dbReference type="InterPro" id="IPR011682">
    <property type="entry name" value="Glyco_hydro_38_C"/>
</dbReference>
<dbReference type="GO" id="GO:0004572">
    <property type="term" value="F:mannosyl-oligosaccharide 1,3-1,6-alpha-mannosidase activity"/>
    <property type="evidence" value="ECO:0007669"/>
    <property type="project" value="UniProtKB-EC"/>
</dbReference>
<evidence type="ECO:0000256" key="1">
    <source>
        <dbReference type="ARBA" id="ARBA00004323"/>
    </source>
</evidence>